<protein>
    <submittedName>
        <fullName evidence="12">Borealin</fullName>
    </submittedName>
</protein>
<dbReference type="GO" id="GO:0000775">
    <property type="term" value="C:chromosome, centromeric region"/>
    <property type="evidence" value="ECO:0007669"/>
    <property type="project" value="UniProtKB-SubCell"/>
</dbReference>
<dbReference type="EMBL" id="CP099418">
    <property type="protein sequence ID" value="USW47509.1"/>
    <property type="molecule type" value="Genomic_DNA"/>
</dbReference>
<evidence type="ECO:0000259" key="11">
    <source>
        <dbReference type="Pfam" id="PF10444"/>
    </source>
</evidence>
<keyword evidence="6" id="KW-0498">Mitosis</keyword>
<dbReference type="Proteomes" id="UP001056384">
    <property type="component" value="Chromosome 1"/>
</dbReference>
<evidence type="ECO:0000256" key="2">
    <source>
        <dbReference type="ARBA" id="ARBA00004584"/>
    </source>
</evidence>
<evidence type="ECO:0000256" key="10">
    <source>
        <dbReference type="SAM" id="MobiDB-lite"/>
    </source>
</evidence>
<feature type="region of interest" description="Disordered" evidence="10">
    <location>
        <begin position="99"/>
        <end position="279"/>
    </location>
</feature>
<keyword evidence="5" id="KW-0132">Cell division</keyword>
<feature type="domain" description="Borealin N-terminal" evidence="11">
    <location>
        <begin position="21"/>
        <end position="76"/>
    </location>
</feature>
<evidence type="ECO:0000256" key="8">
    <source>
        <dbReference type="ARBA" id="ARBA00023306"/>
    </source>
</evidence>
<comment type="similarity">
    <text evidence="3">Belongs to the borealin family.</text>
</comment>
<accession>A0A9Q9ADF8</accession>
<feature type="compositionally biased region" description="Low complexity" evidence="10">
    <location>
        <begin position="260"/>
        <end position="271"/>
    </location>
</feature>
<evidence type="ECO:0000313" key="13">
    <source>
        <dbReference type="Proteomes" id="UP001056384"/>
    </source>
</evidence>
<comment type="subcellular location">
    <subcellularLocation>
        <location evidence="2">Chromosome</location>
        <location evidence="2">Centromere</location>
    </subcellularLocation>
    <subcellularLocation>
        <location evidence="1">Nucleus</location>
    </subcellularLocation>
</comment>
<evidence type="ECO:0000256" key="4">
    <source>
        <dbReference type="ARBA" id="ARBA00022454"/>
    </source>
</evidence>
<keyword evidence="9" id="KW-0137">Centromere</keyword>
<evidence type="ECO:0000256" key="6">
    <source>
        <dbReference type="ARBA" id="ARBA00022776"/>
    </source>
</evidence>
<dbReference type="PANTHER" id="PTHR16040:SF7">
    <property type="entry name" value="AUSTRALIN, ISOFORM A-RELATED"/>
    <property type="match status" value="1"/>
</dbReference>
<dbReference type="InterPro" id="IPR018867">
    <property type="entry name" value="Cell_div_borealin"/>
</dbReference>
<keyword evidence="8" id="KW-0131">Cell cycle</keyword>
<sequence length="279" mass="30000">MATHTPQRSPTRASATITQVQKQALIDNLQLEITDRARKLRAQYALQSQGLRARLELRVNRIPQALRKRNIQELIDEHHAKSRPAPPPPVLVASKLQVVQTAPPQPARTTKRKSDEISVGDDKENIPSQAAQEIPNPKKRTKTNVAANSKAMRARNAGPAGVLSPKSHNSRTLPHSPIKPLEKSAPPRPMSSAQSTIAKPTRAPSRQAKRPGTASDTEGRASEASNTSAGTTIITKTGGRKPATTAKKPATVKGPSATRKPAVAKAEPAAATRTLRKRN</sequence>
<dbReference type="InterPro" id="IPR018851">
    <property type="entry name" value="Borealin_N"/>
</dbReference>
<proteinExistence type="inferred from homology"/>
<dbReference type="GO" id="GO:0000070">
    <property type="term" value="P:mitotic sister chromatid segregation"/>
    <property type="evidence" value="ECO:0007669"/>
    <property type="project" value="TreeGrafter"/>
</dbReference>
<keyword evidence="13" id="KW-1185">Reference proteome</keyword>
<dbReference type="GO" id="GO:0051233">
    <property type="term" value="C:spindle midzone"/>
    <property type="evidence" value="ECO:0007669"/>
    <property type="project" value="TreeGrafter"/>
</dbReference>
<reference evidence="12" key="1">
    <citation type="submission" date="2022-06" db="EMBL/GenBank/DDBJ databases">
        <title>Complete genome sequences of two strains of the flax pathogen Septoria linicola.</title>
        <authorList>
            <person name="Lapalu N."/>
            <person name="Simon A."/>
            <person name="Demenou B."/>
            <person name="Paumier D."/>
            <person name="Guillot M.-P."/>
            <person name="Gout L."/>
            <person name="Valade R."/>
        </authorList>
    </citation>
    <scope>NUCLEOTIDE SEQUENCE</scope>
    <source>
        <strain evidence="12">SE15195</strain>
    </source>
</reference>
<dbReference type="GO" id="GO:0005634">
    <property type="term" value="C:nucleus"/>
    <property type="evidence" value="ECO:0007669"/>
    <property type="project" value="UniProtKB-SubCell"/>
</dbReference>
<keyword evidence="7" id="KW-0539">Nucleus</keyword>
<dbReference type="Pfam" id="PF10444">
    <property type="entry name" value="Nbl1_Borealin_N"/>
    <property type="match status" value="1"/>
</dbReference>
<name>A0A9Q9ADF8_9PEZI</name>
<evidence type="ECO:0000313" key="12">
    <source>
        <dbReference type="EMBL" id="USW47509.1"/>
    </source>
</evidence>
<dbReference type="OrthoDB" id="2392550at2759"/>
<organism evidence="12 13">
    <name type="scientific">Septoria linicola</name>
    <dbReference type="NCBI Taxonomy" id="215465"/>
    <lineage>
        <taxon>Eukaryota</taxon>
        <taxon>Fungi</taxon>
        <taxon>Dikarya</taxon>
        <taxon>Ascomycota</taxon>
        <taxon>Pezizomycotina</taxon>
        <taxon>Dothideomycetes</taxon>
        <taxon>Dothideomycetidae</taxon>
        <taxon>Mycosphaerellales</taxon>
        <taxon>Mycosphaerellaceae</taxon>
        <taxon>Septoria</taxon>
    </lineage>
</organism>
<evidence type="ECO:0000256" key="7">
    <source>
        <dbReference type="ARBA" id="ARBA00023242"/>
    </source>
</evidence>
<dbReference type="GO" id="GO:0051301">
    <property type="term" value="P:cell division"/>
    <property type="evidence" value="ECO:0007669"/>
    <property type="project" value="UniProtKB-KW"/>
</dbReference>
<evidence type="ECO:0000256" key="5">
    <source>
        <dbReference type="ARBA" id="ARBA00022618"/>
    </source>
</evidence>
<dbReference type="GO" id="GO:0032133">
    <property type="term" value="C:chromosome passenger complex"/>
    <property type="evidence" value="ECO:0007669"/>
    <property type="project" value="TreeGrafter"/>
</dbReference>
<dbReference type="AlphaFoldDB" id="A0A9Q9ADF8"/>
<feature type="compositionally biased region" description="Basic and acidic residues" evidence="10">
    <location>
        <begin position="112"/>
        <end position="125"/>
    </location>
</feature>
<dbReference type="PANTHER" id="PTHR16040">
    <property type="entry name" value="AUSTRALIN, ISOFORM A-RELATED"/>
    <property type="match status" value="1"/>
</dbReference>
<keyword evidence="4" id="KW-0158">Chromosome</keyword>
<gene>
    <name evidence="12" type="ORF">Slin15195_G008280</name>
</gene>
<evidence type="ECO:0000256" key="9">
    <source>
        <dbReference type="ARBA" id="ARBA00023328"/>
    </source>
</evidence>
<evidence type="ECO:0000256" key="1">
    <source>
        <dbReference type="ARBA" id="ARBA00004123"/>
    </source>
</evidence>
<evidence type="ECO:0000256" key="3">
    <source>
        <dbReference type="ARBA" id="ARBA00009914"/>
    </source>
</evidence>